<dbReference type="Proteomes" id="UP000273643">
    <property type="component" value="Unassembled WGS sequence"/>
</dbReference>
<dbReference type="PANTHER" id="PTHR22888">
    <property type="entry name" value="CYTOCHROME C OXIDASE, SUBUNIT II"/>
    <property type="match status" value="1"/>
</dbReference>
<evidence type="ECO:0000256" key="7">
    <source>
        <dbReference type="ARBA" id="ARBA00022723"/>
    </source>
</evidence>
<keyword evidence="9" id="KW-0249">Electron transport</keyword>
<evidence type="ECO:0000259" key="17">
    <source>
        <dbReference type="PROSITE" id="PS50857"/>
    </source>
</evidence>
<proteinExistence type="inferred from homology"/>
<gene>
    <name evidence="19" type="ORF">EDC38_0046</name>
</gene>
<evidence type="ECO:0000313" key="20">
    <source>
        <dbReference type="Proteomes" id="UP000273643"/>
    </source>
</evidence>
<feature type="domain" description="Cytochrome c" evidence="18">
    <location>
        <begin position="267"/>
        <end position="354"/>
    </location>
</feature>
<accession>A0A3N1NI33</accession>
<evidence type="ECO:0000256" key="5">
    <source>
        <dbReference type="ARBA" id="ARBA00022617"/>
    </source>
</evidence>
<evidence type="ECO:0000256" key="13">
    <source>
        <dbReference type="ARBA" id="ARBA00023136"/>
    </source>
</evidence>
<dbReference type="GO" id="GO:0016020">
    <property type="term" value="C:membrane"/>
    <property type="evidence" value="ECO:0007669"/>
    <property type="project" value="UniProtKB-SubCell"/>
</dbReference>
<evidence type="ECO:0000256" key="2">
    <source>
        <dbReference type="ARBA" id="ARBA00007866"/>
    </source>
</evidence>
<keyword evidence="4" id="KW-0813">Transport</keyword>
<dbReference type="GO" id="GO:0005507">
    <property type="term" value="F:copper ion binding"/>
    <property type="evidence" value="ECO:0007669"/>
    <property type="project" value="InterPro"/>
</dbReference>
<keyword evidence="8" id="KW-1278">Translocase</keyword>
<evidence type="ECO:0000256" key="3">
    <source>
        <dbReference type="ARBA" id="ARBA00012949"/>
    </source>
</evidence>
<keyword evidence="20" id="KW-1185">Reference proteome</keyword>
<dbReference type="GO" id="GO:0004129">
    <property type="term" value="F:cytochrome-c oxidase activity"/>
    <property type="evidence" value="ECO:0007669"/>
    <property type="project" value="UniProtKB-EC"/>
</dbReference>
<evidence type="ECO:0000256" key="9">
    <source>
        <dbReference type="ARBA" id="ARBA00022982"/>
    </source>
</evidence>
<dbReference type="Pfam" id="PF00116">
    <property type="entry name" value="COX2"/>
    <property type="match status" value="1"/>
</dbReference>
<dbReference type="InterPro" id="IPR045187">
    <property type="entry name" value="CcO_II"/>
</dbReference>
<dbReference type="InterPro" id="IPR009056">
    <property type="entry name" value="Cyt_c-like_dom"/>
</dbReference>
<dbReference type="InterPro" id="IPR036909">
    <property type="entry name" value="Cyt_c-like_dom_sf"/>
</dbReference>
<evidence type="ECO:0000256" key="8">
    <source>
        <dbReference type="ARBA" id="ARBA00022967"/>
    </source>
</evidence>
<protein>
    <recommendedName>
        <fullName evidence="3">cytochrome-c oxidase</fullName>
        <ecNumber evidence="3">7.1.1.9</ecNumber>
    </recommendedName>
</protein>
<dbReference type="Gene3D" id="1.10.760.10">
    <property type="entry name" value="Cytochrome c-like domain"/>
    <property type="match status" value="2"/>
</dbReference>
<sequence>MVLVIVLVLLVAGTLLFHFVSPWWFTALASNWGNIDSTIEITFWVTGFVFIAVNLFMAYAIFRHRFRKDRKAHYEPENKPLELWLTVITSVGVAAMLAPGLFVWAKFVDPPEDAAHFEVLGQQWHWTFRFPGEDGQLGRTHPHFMSEQNPFGLDPGDPAGQDDRLVFNNELHLPVNQPVKALLRSRDVLHNFGVPQFRVKMDMVPGMVSYLWFEPSRDGRFDILCMELCGMAHHTMRGQVVIEPREDFDRWLASQPTFADTQDDDRADPQRGAQLYGVCASCHGPEGGGNANMNAPRLSHLDPWYLERQLHFYKTGVRGSHEADRFGQQMAGMMATLPDRQAMRDVAAHIDSLTSETPDTSVTGDAQRGERLYRNCSSCHGDRGEGNYATNAPALAGQHDWYLRRQLEHFKQGVRGSHKGDYYGTQMTLMARTLHDEQAIDDLLAYINQL</sequence>
<dbReference type="GO" id="GO:0042773">
    <property type="term" value="P:ATP synthesis coupled electron transport"/>
    <property type="evidence" value="ECO:0007669"/>
    <property type="project" value="TreeGrafter"/>
</dbReference>
<comment type="catalytic activity">
    <reaction evidence="14">
        <text>4 Fe(II)-[cytochrome c] + O2 + 8 H(+)(in) = 4 Fe(III)-[cytochrome c] + 2 H2O + 4 H(+)(out)</text>
        <dbReference type="Rhea" id="RHEA:11436"/>
        <dbReference type="Rhea" id="RHEA-COMP:10350"/>
        <dbReference type="Rhea" id="RHEA-COMP:14399"/>
        <dbReference type="ChEBI" id="CHEBI:15377"/>
        <dbReference type="ChEBI" id="CHEBI:15378"/>
        <dbReference type="ChEBI" id="CHEBI:15379"/>
        <dbReference type="ChEBI" id="CHEBI:29033"/>
        <dbReference type="ChEBI" id="CHEBI:29034"/>
        <dbReference type="EC" id="7.1.1.9"/>
    </reaction>
</comment>
<dbReference type="InterPro" id="IPR001505">
    <property type="entry name" value="Copper_CuA"/>
</dbReference>
<evidence type="ECO:0000313" key="19">
    <source>
        <dbReference type="EMBL" id="ROQ19464.1"/>
    </source>
</evidence>
<dbReference type="EC" id="7.1.1.9" evidence="3"/>
<evidence type="ECO:0000256" key="15">
    <source>
        <dbReference type="PROSITE-ProRule" id="PRU00433"/>
    </source>
</evidence>
<keyword evidence="5 15" id="KW-0349">Heme</keyword>
<dbReference type="InterPro" id="IPR008972">
    <property type="entry name" value="Cupredoxin"/>
</dbReference>
<dbReference type="AlphaFoldDB" id="A0A3N1NI33"/>
<keyword evidence="10 16" id="KW-1133">Transmembrane helix</keyword>
<dbReference type="PROSITE" id="PS00078">
    <property type="entry name" value="COX2"/>
    <property type="match status" value="1"/>
</dbReference>
<evidence type="ECO:0000256" key="11">
    <source>
        <dbReference type="ARBA" id="ARBA00023004"/>
    </source>
</evidence>
<dbReference type="EMBL" id="RJUK01000001">
    <property type="protein sequence ID" value="ROQ19464.1"/>
    <property type="molecule type" value="Genomic_DNA"/>
</dbReference>
<dbReference type="SUPFAM" id="SSF49503">
    <property type="entry name" value="Cupredoxins"/>
    <property type="match status" value="1"/>
</dbReference>
<comment type="caution">
    <text evidence="19">The sequence shown here is derived from an EMBL/GenBank/DDBJ whole genome shotgun (WGS) entry which is preliminary data.</text>
</comment>
<keyword evidence="7 15" id="KW-0479">Metal-binding</keyword>
<keyword evidence="13 16" id="KW-0472">Membrane</keyword>
<name>A0A3N1NI33_9GAMM</name>
<dbReference type="PROSITE" id="PS51007">
    <property type="entry name" value="CYTC"/>
    <property type="match status" value="2"/>
</dbReference>
<organism evidence="19 20">
    <name type="scientific">Marinimicrobium koreense</name>
    <dbReference type="NCBI Taxonomy" id="306545"/>
    <lineage>
        <taxon>Bacteria</taxon>
        <taxon>Pseudomonadati</taxon>
        <taxon>Pseudomonadota</taxon>
        <taxon>Gammaproteobacteria</taxon>
        <taxon>Cellvibrionales</taxon>
        <taxon>Cellvibrionaceae</taxon>
        <taxon>Marinimicrobium</taxon>
    </lineage>
</organism>
<evidence type="ECO:0000256" key="1">
    <source>
        <dbReference type="ARBA" id="ARBA00004141"/>
    </source>
</evidence>
<feature type="transmembrane region" description="Helical" evidence="16">
    <location>
        <begin position="83"/>
        <end position="105"/>
    </location>
</feature>
<comment type="subcellular location">
    <subcellularLocation>
        <location evidence="1">Membrane</location>
        <topology evidence="1">Multi-pass membrane protein</topology>
    </subcellularLocation>
</comment>
<dbReference type="PROSITE" id="PS50857">
    <property type="entry name" value="COX2_CUA"/>
    <property type="match status" value="1"/>
</dbReference>
<evidence type="ECO:0000256" key="14">
    <source>
        <dbReference type="ARBA" id="ARBA00047816"/>
    </source>
</evidence>
<feature type="domain" description="Cytochrome c" evidence="18">
    <location>
        <begin position="364"/>
        <end position="450"/>
    </location>
</feature>
<dbReference type="CDD" id="cd13919">
    <property type="entry name" value="CuRO_HCO_II_like_5"/>
    <property type="match status" value="1"/>
</dbReference>
<dbReference type="GO" id="GO:0020037">
    <property type="term" value="F:heme binding"/>
    <property type="evidence" value="ECO:0007669"/>
    <property type="project" value="InterPro"/>
</dbReference>
<dbReference type="SUPFAM" id="SSF81464">
    <property type="entry name" value="Cytochrome c oxidase subunit II-like, transmembrane region"/>
    <property type="match status" value="1"/>
</dbReference>
<evidence type="ECO:0000256" key="4">
    <source>
        <dbReference type="ARBA" id="ARBA00022448"/>
    </source>
</evidence>
<dbReference type="InterPro" id="IPR036257">
    <property type="entry name" value="Cyt_c_oxidase_su2_TM_sf"/>
</dbReference>
<dbReference type="InterPro" id="IPR002429">
    <property type="entry name" value="CcO_II-like_C"/>
</dbReference>
<comment type="similarity">
    <text evidence="2">Belongs to the cytochrome c oxidase subunit 2 family.</text>
</comment>
<reference evidence="19 20" key="1">
    <citation type="submission" date="2018-11" db="EMBL/GenBank/DDBJ databases">
        <title>Genomic Encyclopedia of Type Strains, Phase IV (KMG-IV): sequencing the most valuable type-strain genomes for metagenomic binning, comparative biology and taxonomic classification.</title>
        <authorList>
            <person name="Goeker M."/>
        </authorList>
    </citation>
    <scope>NUCLEOTIDE SEQUENCE [LARGE SCALE GENOMIC DNA]</scope>
    <source>
        <strain evidence="19 20">DSM 16974</strain>
    </source>
</reference>
<dbReference type="Pfam" id="PF00034">
    <property type="entry name" value="Cytochrom_C"/>
    <property type="match status" value="2"/>
</dbReference>
<dbReference type="RefSeq" id="WP_123636821.1">
    <property type="nucleotide sequence ID" value="NZ_RJUK01000001.1"/>
</dbReference>
<evidence type="ECO:0000256" key="10">
    <source>
        <dbReference type="ARBA" id="ARBA00022989"/>
    </source>
</evidence>
<evidence type="ECO:0000259" key="18">
    <source>
        <dbReference type="PROSITE" id="PS51007"/>
    </source>
</evidence>
<evidence type="ECO:0000256" key="16">
    <source>
        <dbReference type="SAM" id="Phobius"/>
    </source>
</evidence>
<keyword evidence="11 15" id="KW-0408">Iron</keyword>
<keyword evidence="6 16" id="KW-0812">Transmembrane</keyword>
<dbReference type="OrthoDB" id="9773456at2"/>
<feature type="domain" description="Cytochrome oxidase subunit II copper A binding" evidence="17">
    <location>
        <begin position="112"/>
        <end position="254"/>
    </location>
</feature>
<evidence type="ECO:0000256" key="6">
    <source>
        <dbReference type="ARBA" id="ARBA00022692"/>
    </source>
</evidence>
<dbReference type="Gene3D" id="2.60.40.420">
    <property type="entry name" value="Cupredoxins - blue copper proteins"/>
    <property type="match status" value="1"/>
</dbReference>
<keyword evidence="12" id="KW-0186">Copper</keyword>
<dbReference type="SUPFAM" id="SSF46626">
    <property type="entry name" value="Cytochrome c"/>
    <property type="match status" value="2"/>
</dbReference>
<dbReference type="PANTHER" id="PTHR22888:SF9">
    <property type="entry name" value="CYTOCHROME C OXIDASE SUBUNIT 2"/>
    <property type="match status" value="1"/>
</dbReference>
<evidence type="ECO:0000256" key="12">
    <source>
        <dbReference type="ARBA" id="ARBA00023008"/>
    </source>
</evidence>
<dbReference type="Gene3D" id="1.10.287.90">
    <property type="match status" value="1"/>
</dbReference>
<feature type="transmembrane region" description="Helical" evidence="16">
    <location>
        <begin position="39"/>
        <end position="62"/>
    </location>
</feature>